<evidence type="ECO:0000256" key="2">
    <source>
        <dbReference type="ARBA" id="ARBA00023043"/>
    </source>
</evidence>
<evidence type="ECO:0000256" key="1">
    <source>
        <dbReference type="ARBA" id="ARBA00022737"/>
    </source>
</evidence>
<evidence type="ECO:0000313" key="5">
    <source>
        <dbReference type="Proteomes" id="UP000616885"/>
    </source>
</evidence>
<keyword evidence="1" id="KW-0677">Repeat</keyword>
<organism evidence="4 5">
    <name type="scientific">Bionectria ochroleuca</name>
    <name type="common">Gliocladium roseum</name>
    <dbReference type="NCBI Taxonomy" id="29856"/>
    <lineage>
        <taxon>Eukaryota</taxon>
        <taxon>Fungi</taxon>
        <taxon>Dikarya</taxon>
        <taxon>Ascomycota</taxon>
        <taxon>Pezizomycotina</taxon>
        <taxon>Sordariomycetes</taxon>
        <taxon>Hypocreomycetidae</taxon>
        <taxon>Hypocreales</taxon>
        <taxon>Bionectriaceae</taxon>
        <taxon>Clonostachys</taxon>
    </lineage>
</organism>
<accession>A0A8H7N1H5</accession>
<feature type="repeat" description="ANK" evidence="3">
    <location>
        <begin position="54"/>
        <end position="86"/>
    </location>
</feature>
<dbReference type="PANTHER" id="PTHR24171:SF9">
    <property type="entry name" value="ANKYRIN REPEAT DOMAIN-CONTAINING PROTEIN 39"/>
    <property type="match status" value="1"/>
</dbReference>
<sequence>MADGPRITKMLLKHGVPIPQSSALHAAARFRQLDTMRILLQHGANVNEVDPNWSNWTPMHFAASKGQVDAMKLLGDVGARSDLKDANGKTPAQLLEEFNTVED</sequence>
<evidence type="ECO:0000256" key="3">
    <source>
        <dbReference type="PROSITE-ProRule" id="PRU00023"/>
    </source>
</evidence>
<evidence type="ECO:0000313" key="4">
    <source>
        <dbReference type="EMBL" id="KAF9744615.1"/>
    </source>
</evidence>
<dbReference type="Pfam" id="PF13637">
    <property type="entry name" value="Ank_4"/>
    <property type="match status" value="1"/>
</dbReference>
<feature type="repeat" description="ANK" evidence="3">
    <location>
        <begin position="19"/>
        <end position="51"/>
    </location>
</feature>
<proteinExistence type="predicted"/>
<dbReference type="Proteomes" id="UP000616885">
    <property type="component" value="Unassembled WGS sequence"/>
</dbReference>
<dbReference type="EMBL" id="JADCTT010000014">
    <property type="protein sequence ID" value="KAF9744615.1"/>
    <property type="molecule type" value="Genomic_DNA"/>
</dbReference>
<dbReference type="PROSITE" id="PS50088">
    <property type="entry name" value="ANK_REPEAT"/>
    <property type="match status" value="2"/>
</dbReference>
<dbReference type="AlphaFoldDB" id="A0A8H7N1H5"/>
<reference evidence="4" key="1">
    <citation type="submission" date="2020-10" db="EMBL/GenBank/DDBJ databases">
        <title>High-Quality Genome Resource of Clonostachys rosea strain S41 by Oxford Nanopore Long-Read Sequencing.</title>
        <authorList>
            <person name="Wang H."/>
        </authorList>
    </citation>
    <scope>NUCLEOTIDE SEQUENCE</scope>
    <source>
        <strain evidence="4">S41</strain>
    </source>
</reference>
<protein>
    <submittedName>
        <fullName evidence="4">Uncharacterized protein</fullName>
    </submittedName>
</protein>
<dbReference type="InterPro" id="IPR002110">
    <property type="entry name" value="Ankyrin_rpt"/>
</dbReference>
<gene>
    <name evidence="4" type="ORF">IM811_005396</name>
</gene>
<dbReference type="PANTHER" id="PTHR24171">
    <property type="entry name" value="ANKYRIN REPEAT DOMAIN-CONTAINING PROTEIN 39-RELATED"/>
    <property type="match status" value="1"/>
</dbReference>
<keyword evidence="2 3" id="KW-0040">ANK repeat</keyword>
<dbReference type="SMART" id="SM00248">
    <property type="entry name" value="ANK"/>
    <property type="match status" value="2"/>
</dbReference>
<dbReference type="InterPro" id="IPR036770">
    <property type="entry name" value="Ankyrin_rpt-contain_sf"/>
</dbReference>
<comment type="caution">
    <text evidence="4">The sequence shown here is derived from an EMBL/GenBank/DDBJ whole genome shotgun (WGS) entry which is preliminary data.</text>
</comment>
<dbReference type="SUPFAM" id="SSF48403">
    <property type="entry name" value="Ankyrin repeat"/>
    <property type="match status" value="1"/>
</dbReference>
<dbReference type="Gene3D" id="1.25.40.20">
    <property type="entry name" value="Ankyrin repeat-containing domain"/>
    <property type="match status" value="1"/>
</dbReference>
<dbReference type="PROSITE" id="PS50297">
    <property type="entry name" value="ANK_REP_REGION"/>
    <property type="match status" value="2"/>
</dbReference>
<name>A0A8H7N1H5_BIOOC</name>